<gene>
    <name evidence="1" type="ORF">DM01DRAFT_1007605</name>
</gene>
<dbReference type="EMBL" id="MCGT01000001">
    <property type="protein sequence ID" value="ORX62871.1"/>
    <property type="molecule type" value="Genomic_DNA"/>
</dbReference>
<name>A0A1X2GXR0_9FUNG</name>
<proteinExistence type="predicted"/>
<organism evidence="1 2">
    <name type="scientific">Hesseltinella vesiculosa</name>
    <dbReference type="NCBI Taxonomy" id="101127"/>
    <lineage>
        <taxon>Eukaryota</taxon>
        <taxon>Fungi</taxon>
        <taxon>Fungi incertae sedis</taxon>
        <taxon>Mucoromycota</taxon>
        <taxon>Mucoromycotina</taxon>
        <taxon>Mucoromycetes</taxon>
        <taxon>Mucorales</taxon>
        <taxon>Cunninghamellaceae</taxon>
        <taxon>Hesseltinella</taxon>
    </lineage>
</organism>
<comment type="caution">
    <text evidence="1">The sequence shown here is derived from an EMBL/GenBank/DDBJ whole genome shotgun (WGS) entry which is preliminary data.</text>
</comment>
<evidence type="ECO:0000313" key="1">
    <source>
        <dbReference type="EMBL" id="ORX62871.1"/>
    </source>
</evidence>
<reference evidence="1 2" key="1">
    <citation type="submission" date="2016-07" db="EMBL/GenBank/DDBJ databases">
        <title>Pervasive Adenine N6-methylation of Active Genes in Fungi.</title>
        <authorList>
            <consortium name="DOE Joint Genome Institute"/>
            <person name="Mondo S.J."/>
            <person name="Dannebaum R.O."/>
            <person name="Kuo R.C."/>
            <person name="Labutti K."/>
            <person name="Haridas S."/>
            <person name="Kuo A."/>
            <person name="Salamov A."/>
            <person name="Ahrendt S.R."/>
            <person name="Lipzen A."/>
            <person name="Sullivan W."/>
            <person name="Andreopoulos W.B."/>
            <person name="Clum A."/>
            <person name="Lindquist E."/>
            <person name="Daum C."/>
            <person name="Ramamoorthy G.K."/>
            <person name="Gryganskyi A."/>
            <person name="Culley D."/>
            <person name="Magnuson J.K."/>
            <person name="James T.Y."/>
            <person name="O'Malley M.A."/>
            <person name="Stajich J.E."/>
            <person name="Spatafora J.W."/>
            <person name="Visel A."/>
            <person name="Grigoriev I.V."/>
        </authorList>
    </citation>
    <scope>NUCLEOTIDE SEQUENCE [LARGE SCALE GENOMIC DNA]</scope>
    <source>
        <strain evidence="1 2">NRRL 3301</strain>
    </source>
</reference>
<dbReference type="Proteomes" id="UP000242146">
    <property type="component" value="Unassembled WGS sequence"/>
</dbReference>
<keyword evidence="2" id="KW-1185">Reference proteome</keyword>
<sequence length="160" mass="17932">MTKCIMSHFEKVAFIHDPWSLCFWCCSNQHEKSGYKEQKSKLDQVTYKHIGIGTNTHHYIAFLNEVMITMDQHPEFDGCYLVMTMHQFINPRPSIPSSGIVGIDTCIFHPIPLSSIRLSNSGRPHRVNAACNNVSIRICMALSVIHLPASMAASIGPLCS</sequence>
<accession>A0A1X2GXR0</accession>
<evidence type="ECO:0000313" key="2">
    <source>
        <dbReference type="Proteomes" id="UP000242146"/>
    </source>
</evidence>
<dbReference type="AlphaFoldDB" id="A0A1X2GXR0"/>
<protein>
    <submittedName>
        <fullName evidence="1">Uncharacterized protein</fullName>
    </submittedName>
</protein>